<gene>
    <name evidence="5" type="ORF">MNBD_ALPHA02-161</name>
</gene>
<dbReference type="PROSITE" id="PS01081">
    <property type="entry name" value="HTH_TETR_1"/>
    <property type="match status" value="1"/>
</dbReference>
<organism evidence="5">
    <name type="scientific">hydrothermal vent metagenome</name>
    <dbReference type="NCBI Taxonomy" id="652676"/>
    <lineage>
        <taxon>unclassified sequences</taxon>
        <taxon>metagenomes</taxon>
        <taxon>ecological metagenomes</taxon>
    </lineage>
</organism>
<evidence type="ECO:0000256" key="2">
    <source>
        <dbReference type="ARBA" id="ARBA00023125"/>
    </source>
</evidence>
<dbReference type="AlphaFoldDB" id="A0A3B0RUM4"/>
<accession>A0A3B0RUM4</accession>
<proteinExistence type="predicted"/>
<dbReference type="Gene3D" id="1.10.357.10">
    <property type="entry name" value="Tetracycline Repressor, domain 2"/>
    <property type="match status" value="1"/>
</dbReference>
<keyword evidence="3" id="KW-0804">Transcription</keyword>
<reference evidence="5" key="1">
    <citation type="submission" date="2018-06" db="EMBL/GenBank/DDBJ databases">
        <authorList>
            <person name="Zhirakovskaya E."/>
        </authorList>
    </citation>
    <scope>NUCLEOTIDE SEQUENCE</scope>
</reference>
<feature type="domain" description="HTH tetR-type" evidence="4">
    <location>
        <begin position="9"/>
        <end position="69"/>
    </location>
</feature>
<evidence type="ECO:0000256" key="1">
    <source>
        <dbReference type="ARBA" id="ARBA00023015"/>
    </source>
</evidence>
<evidence type="ECO:0000256" key="3">
    <source>
        <dbReference type="ARBA" id="ARBA00023163"/>
    </source>
</evidence>
<dbReference type="InterPro" id="IPR009057">
    <property type="entry name" value="Homeodomain-like_sf"/>
</dbReference>
<dbReference type="InterPro" id="IPR023772">
    <property type="entry name" value="DNA-bd_HTH_TetR-type_CS"/>
</dbReference>
<dbReference type="Gene3D" id="1.10.10.60">
    <property type="entry name" value="Homeodomain-like"/>
    <property type="match status" value="1"/>
</dbReference>
<dbReference type="SUPFAM" id="SSF46689">
    <property type="entry name" value="Homeodomain-like"/>
    <property type="match status" value="1"/>
</dbReference>
<dbReference type="PRINTS" id="PR00455">
    <property type="entry name" value="HTHTETR"/>
</dbReference>
<dbReference type="Pfam" id="PF00440">
    <property type="entry name" value="TetR_N"/>
    <property type="match status" value="1"/>
</dbReference>
<dbReference type="PROSITE" id="PS50977">
    <property type="entry name" value="HTH_TETR_2"/>
    <property type="match status" value="1"/>
</dbReference>
<evidence type="ECO:0000313" key="5">
    <source>
        <dbReference type="EMBL" id="VAV95679.1"/>
    </source>
</evidence>
<dbReference type="InterPro" id="IPR001647">
    <property type="entry name" value="HTH_TetR"/>
</dbReference>
<dbReference type="InterPro" id="IPR036271">
    <property type="entry name" value="Tet_transcr_reg_TetR-rel_C_sf"/>
</dbReference>
<evidence type="ECO:0000259" key="4">
    <source>
        <dbReference type="PROSITE" id="PS50977"/>
    </source>
</evidence>
<keyword evidence="1" id="KW-0805">Transcription regulation</keyword>
<name>A0A3B0RUM4_9ZZZZ</name>
<dbReference type="EMBL" id="UOED01000103">
    <property type="protein sequence ID" value="VAV95679.1"/>
    <property type="molecule type" value="Genomic_DNA"/>
</dbReference>
<dbReference type="PANTHER" id="PTHR47506:SF7">
    <property type="entry name" value="TRANSCRIPTIONAL REGULATORY PROTEIN"/>
    <property type="match status" value="1"/>
</dbReference>
<protein>
    <recommendedName>
        <fullName evidence="4">HTH tetR-type domain-containing protein</fullName>
    </recommendedName>
</protein>
<keyword evidence="2" id="KW-0238">DNA-binding</keyword>
<dbReference type="SUPFAM" id="SSF48498">
    <property type="entry name" value="Tetracyclin repressor-like, C-terminal domain"/>
    <property type="match status" value="1"/>
</dbReference>
<sequence length="199" mass="22046">MPLSQEHKQQSRANIIEAARILFNRHGFAGVTIDMVMKKVGLTRGGFYNHFKNKEGLYSEAVSSFLMGRGLKWRTEAGIDPNCPGPEMARHMLQSYLSAEHLADIDGQCPMIALPSDVARSSLEVQSSYQELLEAMVWLFETNLAQHGVQARQNALTLSALCVGGMILARTLPNSSLVEEIRATIQLSSVEILENYVPK</sequence>
<dbReference type="GO" id="GO:0003677">
    <property type="term" value="F:DNA binding"/>
    <property type="evidence" value="ECO:0007669"/>
    <property type="project" value="UniProtKB-KW"/>
</dbReference>
<dbReference type="PANTHER" id="PTHR47506">
    <property type="entry name" value="TRANSCRIPTIONAL REGULATORY PROTEIN"/>
    <property type="match status" value="1"/>
</dbReference>